<dbReference type="EMBL" id="BSYR01000020">
    <property type="protein sequence ID" value="GMI85182.1"/>
    <property type="molecule type" value="Genomic_DNA"/>
</dbReference>
<name>A0A9W7HYC1_HIBTR</name>
<gene>
    <name evidence="1" type="ORF">HRI_002187500</name>
</gene>
<dbReference type="AlphaFoldDB" id="A0A9W7HYC1"/>
<evidence type="ECO:0000313" key="2">
    <source>
        <dbReference type="Proteomes" id="UP001165190"/>
    </source>
</evidence>
<proteinExistence type="predicted"/>
<evidence type="ECO:0000313" key="1">
    <source>
        <dbReference type="EMBL" id="GMI85182.1"/>
    </source>
</evidence>
<keyword evidence="2" id="KW-1185">Reference proteome</keyword>
<dbReference type="Proteomes" id="UP001165190">
    <property type="component" value="Unassembled WGS sequence"/>
</dbReference>
<accession>A0A9W7HYC1</accession>
<organism evidence="1 2">
    <name type="scientific">Hibiscus trionum</name>
    <name type="common">Flower of an hour</name>
    <dbReference type="NCBI Taxonomy" id="183268"/>
    <lineage>
        <taxon>Eukaryota</taxon>
        <taxon>Viridiplantae</taxon>
        <taxon>Streptophyta</taxon>
        <taxon>Embryophyta</taxon>
        <taxon>Tracheophyta</taxon>
        <taxon>Spermatophyta</taxon>
        <taxon>Magnoliopsida</taxon>
        <taxon>eudicotyledons</taxon>
        <taxon>Gunneridae</taxon>
        <taxon>Pentapetalae</taxon>
        <taxon>rosids</taxon>
        <taxon>malvids</taxon>
        <taxon>Malvales</taxon>
        <taxon>Malvaceae</taxon>
        <taxon>Malvoideae</taxon>
        <taxon>Hibiscus</taxon>
    </lineage>
</organism>
<reference evidence="1" key="1">
    <citation type="submission" date="2023-05" db="EMBL/GenBank/DDBJ databases">
        <title>Genome and transcriptome analyses reveal genes involved in the formation of fine ridges on petal epidermal cells in Hibiscus trionum.</title>
        <authorList>
            <person name="Koshimizu S."/>
            <person name="Masuda S."/>
            <person name="Ishii T."/>
            <person name="Shirasu K."/>
            <person name="Hoshino A."/>
            <person name="Arita M."/>
        </authorList>
    </citation>
    <scope>NUCLEOTIDE SEQUENCE</scope>
    <source>
        <strain evidence="1">Hamamatsu line</strain>
    </source>
</reference>
<protein>
    <submittedName>
        <fullName evidence="1">Uncharacterized protein</fullName>
    </submittedName>
</protein>
<sequence length="114" mass="12861">MQDFILNLENIADKHHTEEAECIFNPVVVPIGPISSSHSFCLGFFGRPVADQTKCVCFQIFPYCLGIYHALMHNLSICKLQHISGYWQDIPGNISSSWPPQDFLGSCLWVYIVA</sequence>
<comment type="caution">
    <text evidence="1">The sequence shown here is derived from an EMBL/GenBank/DDBJ whole genome shotgun (WGS) entry which is preliminary data.</text>
</comment>